<evidence type="ECO:0000256" key="2">
    <source>
        <dbReference type="ARBA" id="ARBA00023043"/>
    </source>
</evidence>
<dbReference type="InterPro" id="IPR050889">
    <property type="entry name" value="Dendritic_Spine_Reg/Scaffold"/>
</dbReference>
<feature type="region of interest" description="Disordered" evidence="4">
    <location>
        <begin position="33"/>
        <end position="55"/>
    </location>
</feature>
<evidence type="ECO:0000313" key="6">
    <source>
        <dbReference type="Proteomes" id="UP000290189"/>
    </source>
</evidence>
<dbReference type="PROSITE" id="PS50088">
    <property type="entry name" value="ANK_REPEAT"/>
    <property type="match status" value="3"/>
</dbReference>
<feature type="compositionally biased region" description="Basic residues" evidence="4">
    <location>
        <begin position="33"/>
        <end position="50"/>
    </location>
</feature>
<keyword evidence="2 3" id="KW-0040">ANK repeat</keyword>
<protein>
    <submittedName>
        <fullName evidence="5">Uncharacterized protein</fullName>
    </submittedName>
</protein>
<geneLocation type="mitochondrion" evidence="5"/>
<evidence type="ECO:0000256" key="1">
    <source>
        <dbReference type="ARBA" id="ARBA00022737"/>
    </source>
</evidence>
<dbReference type="PRINTS" id="PR01415">
    <property type="entry name" value="ANKYRIN"/>
</dbReference>
<dbReference type="Pfam" id="PF00023">
    <property type="entry name" value="Ank"/>
    <property type="match status" value="1"/>
</dbReference>
<dbReference type="PROSITE" id="PS50297">
    <property type="entry name" value="ANK_REP_REGION"/>
    <property type="match status" value="3"/>
</dbReference>
<gene>
    <name evidence="5" type="ORF">PLBR_LOCUS4738</name>
</gene>
<keyword evidence="5" id="KW-0496">Mitochondrion</keyword>
<dbReference type="Proteomes" id="UP000290189">
    <property type="component" value="Unassembled WGS sequence"/>
</dbReference>
<feature type="repeat" description="ANK" evidence="3">
    <location>
        <begin position="174"/>
        <end position="206"/>
    </location>
</feature>
<evidence type="ECO:0000256" key="4">
    <source>
        <dbReference type="SAM" id="MobiDB-lite"/>
    </source>
</evidence>
<dbReference type="SMART" id="SM00248">
    <property type="entry name" value="ANK"/>
    <property type="match status" value="3"/>
</dbReference>
<dbReference type="AlphaFoldDB" id="A0A3P3YBI5"/>
<dbReference type="InterPro" id="IPR002110">
    <property type="entry name" value="Ankyrin_rpt"/>
</dbReference>
<dbReference type="PANTHER" id="PTHR24166">
    <property type="entry name" value="ROLLING PEBBLES, ISOFORM B"/>
    <property type="match status" value="1"/>
</dbReference>
<accession>A0A3P3YBI5</accession>
<sequence>MPKICPRRQARTCACLPVQYVIVQVVLSTTMAPKKKGGKKKKKSSGKKSGKSSTADLIKRVEPVPVVIAPARGADALLLQAIVDSNADDVSRLFAAWPALDVNRKEHGDVTPLHFAAERGLLPIATLLLSYGADTGAKTTAGRTALMVAAAGGHRGVVTALVQGGADVNAQDARQMTALHLACINGDTNTVDTLLGLGADAGRADADGRTPWYWANLLGHDSLKKALPEPSDPYDVWKQYEAQAWFKDAIKTLEAAPKKKGKGKKVGKKKKK</sequence>
<evidence type="ECO:0000256" key="3">
    <source>
        <dbReference type="PROSITE-ProRule" id="PRU00023"/>
    </source>
</evidence>
<proteinExistence type="predicted"/>
<dbReference type="PANTHER" id="PTHR24166:SF48">
    <property type="entry name" value="PROTEIN VAPYRIN"/>
    <property type="match status" value="1"/>
</dbReference>
<feature type="repeat" description="ANK" evidence="3">
    <location>
        <begin position="108"/>
        <end position="140"/>
    </location>
</feature>
<organism evidence="5 6">
    <name type="scientific">Plasmodiophora brassicae</name>
    <name type="common">Clubroot disease agent</name>
    <dbReference type="NCBI Taxonomy" id="37360"/>
    <lineage>
        <taxon>Eukaryota</taxon>
        <taxon>Sar</taxon>
        <taxon>Rhizaria</taxon>
        <taxon>Endomyxa</taxon>
        <taxon>Phytomyxea</taxon>
        <taxon>Plasmodiophorida</taxon>
        <taxon>Plasmodiophoridae</taxon>
        <taxon>Plasmodiophora</taxon>
    </lineage>
</organism>
<dbReference type="Gene3D" id="1.25.40.20">
    <property type="entry name" value="Ankyrin repeat-containing domain"/>
    <property type="match status" value="1"/>
</dbReference>
<reference evidence="5 6" key="1">
    <citation type="submission" date="2018-03" db="EMBL/GenBank/DDBJ databases">
        <authorList>
            <person name="Fogelqvist J."/>
        </authorList>
    </citation>
    <scope>NUCLEOTIDE SEQUENCE [LARGE SCALE GENOMIC DNA]</scope>
</reference>
<name>A0A3P3YBI5_PLABS</name>
<keyword evidence="1" id="KW-0677">Repeat</keyword>
<feature type="repeat" description="ANK" evidence="3">
    <location>
        <begin position="141"/>
        <end position="173"/>
    </location>
</feature>
<dbReference type="SUPFAM" id="SSF48403">
    <property type="entry name" value="Ankyrin repeat"/>
    <property type="match status" value="1"/>
</dbReference>
<dbReference type="InterPro" id="IPR036770">
    <property type="entry name" value="Ankyrin_rpt-contain_sf"/>
</dbReference>
<evidence type="ECO:0000313" key="5">
    <source>
        <dbReference type="EMBL" id="SPQ97523.1"/>
    </source>
</evidence>
<dbReference type="EMBL" id="OVEO01000008">
    <property type="protein sequence ID" value="SPQ97523.1"/>
    <property type="molecule type" value="Genomic_DNA"/>
</dbReference>
<dbReference type="Pfam" id="PF12796">
    <property type="entry name" value="Ank_2"/>
    <property type="match status" value="1"/>
</dbReference>